<dbReference type="CDD" id="cd01637">
    <property type="entry name" value="IMPase_like"/>
    <property type="match status" value="1"/>
</dbReference>
<evidence type="ECO:0000256" key="2">
    <source>
        <dbReference type="ARBA" id="ARBA00022723"/>
    </source>
</evidence>
<dbReference type="PANTHER" id="PTHR20854:SF4">
    <property type="entry name" value="INOSITOL-1-MONOPHOSPHATASE-RELATED"/>
    <property type="match status" value="1"/>
</dbReference>
<dbReference type="GO" id="GO:0008934">
    <property type="term" value="F:inositol monophosphate 1-phosphatase activity"/>
    <property type="evidence" value="ECO:0007669"/>
    <property type="project" value="TreeGrafter"/>
</dbReference>
<dbReference type="GO" id="GO:0046872">
    <property type="term" value="F:metal ion binding"/>
    <property type="evidence" value="ECO:0007669"/>
    <property type="project" value="UniProtKB-KW"/>
</dbReference>
<keyword evidence="8" id="KW-1185">Reference proteome</keyword>
<dbReference type="FunFam" id="3.30.540.10:FF:000003">
    <property type="entry name" value="Inositol-1-monophosphatase"/>
    <property type="match status" value="1"/>
</dbReference>
<keyword evidence="4 5" id="KW-0460">Magnesium</keyword>
<evidence type="ECO:0000313" key="8">
    <source>
        <dbReference type="Proteomes" id="UP000430975"/>
    </source>
</evidence>
<proteinExistence type="predicted"/>
<keyword evidence="3" id="KW-0378">Hydrolase</keyword>
<dbReference type="Gene3D" id="3.40.190.80">
    <property type="match status" value="1"/>
</dbReference>
<protein>
    <submittedName>
        <fullName evidence="7">Inositol monophosphatase family protein</fullName>
    </submittedName>
</protein>
<evidence type="ECO:0000256" key="4">
    <source>
        <dbReference type="ARBA" id="ARBA00022842"/>
    </source>
</evidence>
<dbReference type="GO" id="GO:0006020">
    <property type="term" value="P:inositol metabolic process"/>
    <property type="evidence" value="ECO:0007669"/>
    <property type="project" value="TreeGrafter"/>
</dbReference>
<dbReference type="PANTHER" id="PTHR20854">
    <property type="entry name" value="INOSITOL MONOPHOSPHATASE"/>
    <property type="match status" value="1"/>
</dbReference>
<dbReference type="EMBL" id="WJQS01000003">
    <property type="protein sequence ID" value="MRI85235.1"/>
    <property type="molecule type" value="Genomic_DNA"/>
</dbReference>
<evidence type="ECO:0000256" key="1">
    <source>
        <dbReference type="ARBA" id="ARBA00001946"/>
    </source>
</evidence>
<dbReference type="EMBL" id="WJQR01000006">
    <property type="protein sequence ID" value="MRI81919.1"/>
    <property type="molecule type" value="Genomic_DNA"/>
</dbReference>
<evidence type="ECO:0000256" key="3">
    <source>
        <dbReference type="ARBA" id="ARBA00022801"/>
    </source>
</evidence>
<name>A0A6I2GNZ1_9LACT</name>
<dbReference type="AlphaFoldDB" id="A0A6I2GNZ1"/>
<sequence length="269" mass="30022">MFDYQMHSRILVWMETAAEELRRSHQRDLKIEEKKNAADLVTEMDKATETFFVQKIREHYPEHQIIGEEGINDDPVTDVSGTVWVIDPIDGTLNFVKQKKNFGIMLAIFEDGLPKAGYIYDVMNHDLYYGIVGVGVFRNHQILEPFKIQAISEALIVGNIGMFATNRGNSLALLTQSLGARAYGAAALEIISVLKGEAAVYYSCGLQPWDFAAGWALCEALGFKATTPDNQTLNLLKRCPVVFGNPLVHAEALQLLKETKEIGEINENS</sequence>
<dbReference type="Proteomes" id="UP000430975">
    <property type="component" value="Unassembled WGS sequence"/>
</dbReference>
<gene>
    <name evidence="7" type="ORF">GIY09_05010</name>
    <name evidence="6" type="ORF">GIY11_07790</name>
</gene>
<dbReference type="GO" id="GO:0007165">
    <property type="term" value="P:signal transduction"/>
    <property type="evidence" value="ECO:0007669"/>
    <property type="project" value="TreeGrafter"/>
</dbReference>
<feature type="binding site" evidence="5">
    <location>
        <position position="210"/>
    </location>
    <ligand>
        <name>Mg(2+)</name>
        <dbReference type="ChEBI" id="CHEBI:18420"/>
        <label>1</label>
        <note>catalytic</note>
    </ligand>
</feature>
<dbReference type="RefSeq" id="WP_153862109.1">
    <property type="nucleotide sequence ID" value="NZ_WJQR01000006.1"/>
</dbReference>
<accession>A0A6I2GNZ1</accession>
<feature type="binding site" evidence="5">
    <location>
        <position position="68"/>
    </location>
    <ligand>
        <name>Mg(2+)</name>
        <dbReference type="ChEBI" id="CHEBI:18420"/>
        <label>1</label>
        <note>catalytic</note>
    </ligand>
</feature>
<dbReference type="InterPro" id="IPR020583">
    <property type="entry name" value="Inositol_monoP_metal-BS"/>
</dbReference>
<evidence type="ECO:0000256" key="5">
    <source>
        <dbReference type="PIRSR" id="PIRSR600760-2"/>
    </source>
</evidence>
<feature type="binding site" evidence="5">
    <location>
        <position position="87"/>
    </location>
    <ligand>
        <name>Mg(2+)</name>
        <dbReference type="ChEBI" id="CHEBI:18420"/>
        <label>1</label>
        <note>catalytic</note>
    </ligand>
</feature>
<keyword evidence="2 5" id="KW-0479">Metal-binding</keyword>
<comment type="caution">
    <text evidence="7">The sequence shown here is derived from an EMBL/GenBank/DDBJ whole genome shotgun (WGS) entry which is preliminary data.</text>
</comment>
<reference evidence="8 9" key="1">
    <citation type="submission" date="2019-11" db="EMBL/GenBank/DDBJ databases">
        <title>Characterisation of Fundicoccus ignavus gen. nov. sp. nov., a novel genus of the family Aerococcaceae isolated from bulk tank milk.</title>
        <authorList>
            <person name="Siebert A."/>
            <person name="Huptas C."/>
            <person name="Wenning M."/>
            <person name="Scherer S."/>
            <person name="Doll E.V."/>
        </authorList>
    </citation>
    <scope>NUCLEOTIDE SEQUENCE [LARGE SCALE GENOMIC DNA]</scope>
    <source>
        <strain evidence="6 9">DSM 109653</strain>
        <strain evidence="7 8">WS4759</strain>
    </source>
</reference>
<dbReference type="Pfam" id="PF00459">
    <property type="entry name" value="Inositol_P"/>
    <property type="match status" value="1"/>
</dbReference>
<evidence type="ECO:0000313" key="6">
    <source>
        <dbReference type="EMBL" id="MRI81919.1"/>
    </source>
</evidence>
<feature type="binding site" evidence="5">
    <location>
        <position position="89"/>
    </location>
    <ligand>
        <name>Mg(2+)</name>
        <dbReference type="ChEBI" id="CHEBI:18420"/>
        <label>1</label>
        <note>catalytic</note>
    </ligand>
</feature>
<dbReference type="SUPFAM" id="SSF56655">
    <property type="entry name" value="Carbohydrate phosphatase"/>
    <property type="match status" value="1"/>
</dbReference>
<dbReference type="Proteomes" id="UP000469870">
    <property type="component" value="Unassembled WGS sequence"/>
</dbReference>
<organism evidence="7 8">
    <name type="scientific">Fundicoccus ignavus</name>
    <dbReference type="NCBI Taxonomy" id="2664442"/>
    <lineage>
        <taxon>Bacteria</taxon>
        <taxon>Bacillati</taxon>
        <taxon>Bacillota</taxon>
        <taxon>Bacilli</taxon>
        <taxon>Lactobacillales</taxon>
        <taxon>Aerococcaceae</taxon>
        <taxon>Fundicoccus</taxon>
    </lineage>
</organism>
<evidence type="ECO:0000313" key="7">
    <source>
        <dbReference type="EMBL" id="MRI85235.1"/>
    </source>
</evidence>
<dbReference type="InterPro" id="IPR000760">
    <property type="entry name" value="Inositol_monophosphatase-like"/>
</dbReference>
<comment type="cofactor">
    <cofactor evidence="1 5">
        <name>Mg(2+)</name>
        <dbReference type="ChEBI" id="CHEBI:18420"/>
    </cofactor>
</comment>
<dbReference type="PROSITE" id="PS00629">
    <property type="entry name" value="IMP_1"/>
    <property type="match status" value="1"/>
</dbReference>
<evidence type="ECO:0000313" key="9">
    <source>
        <dbReference type="Proteomes" id="UP000469870"/>
    </source>
</evidence>
<feature type="binding site" evidence="5">
    <location>
        <position position="90"/>
    </location>
    <ligand>
        <name>Mg(2+)</name>
        <dbReference type="ChEBI" id="CHEBI:18420"/>
        <label>2</label>
    </ligand>
</feature>
<dbReference type="Gene3D" id="3.30.540.10">
    <property type="entry name" value="Fructose-1,6-Bisphosphatase, subunit A, domain 1"/>
    <property type="match status" value="1"/>
</dbReference>
<dbReference type="PRINTS" id="PR00377">
    <property type="entry name" value="IMPHPHTASES"/>
</dbReference>